<evidence type="ECO:0000256" key="1">
    <source>
        <dbReference type="SAM" id="MobiDB-lite"/>
    </source>
</evidence>
<feature type="compositionally biased region" description="Low complexity" evidence="1">
    <location>
        <begin position="74"/>
        <end position="85"/>
    </location>
</feature>
<dbReference type="EMBL" id="JBHSGF010000004">
    <property type="protein sequence ID" value="MFC4554936.1"/>
    <property type="molecule type" value="Genomic_DNA"/>
</dbReference>
<proteinExistence type="predicted"/>
<comment type="caution">
    <text evidence="2">The sequence shown here is derived from an EMBL/GenBank/DDBJ whole genome shotgun (WGS) entry which is preliminary data.</text>
</comment>
<dbReference type="Proteomes" id="UP001595955">
    <property type="component" value="Unassembled WGS sequence"/>
</dbReference>
<feature type="region of interest" description="Disordered" evidence="1">
    <location>
        <begin position="44"/>
        <end position="92"/>
    </location>
</feature>
<name>A0ABV9D8K3_9MICO</name>
<reference evidence="3" key="1">
    <citation type="journal article" date="2019" name="Int. J. Syst. Evol. Microbiol.">
        <title>The Global Catalogue of Microorganisms (GCM) 10K type strain sequencing project: providing services to taxonomists for standard genome sequencing and annotation.</title>
        <authorList>
            <consortium name="The Broad Institute Genomics Platform"/>
            <consortium name="The Broad Institute Genome Sequencing Center for Infectious Disease"/>
            <person name="Wu L."/>
            <person name="Ma J."/>
        </authorList>
    </citation>
    <scope>NUCLEOTIDE SEQUENCE [LARGE SCALE GENOMIC DNA]</scope>
    <source>
        <strain evidence="3">JCM 3369</strain>
    </source>
</reference>
<gene>
    <name evidence="2" type="ORF">ACFO3F_06730</name>
</gene>
<feature type="compositionally biased region" description="Polar residues" evidence="1">
    <location>
        <begin position="44"/>
        <end position="61"/>
    </location>
</feature>
<accession>A0ABV9D8K3</accession>
<organism evidence="2 3">
    <name type="scientific">Georgenia faecalis</name>
    <dbReference type="NCBI Taxonomy" id="2483799"/>
    <lineage>
        <taxon>Bacteria</taxon>
        <taxon>Bacillati</taxon>
        <taxon>Actinomycetota</taxon>
        <taxon>Actinomycetes</taxon>
        <taxon>Micrococcales</taxon>
        <taxon>Bogoriellaceae</taxon>
        <taxon>Georgenia</taxon>
    </lineage>
</organism>
<sequence length="160" mass="16316">MRSADTGAQGPRPDAADAVKSAWRRRGGALALAVLLAGCTASTAPEQQPATGAGRSATSAPPTVAQPDDPATDASRAAMSPAQAAEISDGEVTAEEYDASFARYRECLSAGGFELSIVDSVDGRHHYTVPGEAVSSGVDPACYEAEYAAVDALRQTSDQA</sequence>
<protein>
    <recommendedName>
        <fullName evidence="4">Secreted protein</fullName>
    </recommendedName>
</protein>
<evidence type="ECO:0008006" key="4">
    <source>
        <dbReference type="Google" id="ProtNLM"/>
    </source>
</evidence>
<feature type="region of interest" description="Disordered" evidence="1">
    <location>
        <begin position="1"/>
        <end position="20"/>
    </location>
</feature>
<keyword evidence="3" id="KW-1185">Reference proteome</keyword>
<evidence type="ECO:0000313" key="2">
    <source>
        <dbReference type="EMBL" id="MFC4554936.1"/>
    </source>
</evidence>
<evidence type="ECO:0000313" key="3">
    <source>
        <dbReference type="Proteomes" id="UP001595955"/>
    </source>
</evidence>
<dbReference type="RefSeq" id="WP_122823949.1">
    <property type="nucleotide sequence ID" value="NZ_CP033325.1"/>
</dbReference>